<organism evidence="1 2">
    <name type="scientific">Dibothriocephalus latus</name>
    <name type="common">Fish tapeworm</name>
    <name type="synonym">Diphyllobothrium latum</name>
    <dbReference type="NCBI Taxonomy" id="60516"/>
    <lineage>
        <taxon>Eukaryota</taxon>
        <taxon>Metazoa</taxon>
        <taxon>Spiralia</taxon>
        <taxon>Lophotrochozoa</taxon>
        <taxon>Platyhelminthes</taxon>
        <taxon>Cestoda</taxon>
        <taxon>Eucestoda</taxon>
        <taxon>Diphyllobothriidea</taxon>
        <taxon>Diphyllobothriidae</taxon>
        <taxon>Dibothriocephalus</taxon>
    </lineage>
</organism>
<accession>A0A3P7MGZ2</accession>
<dbReference type="InterPro" id="IPR036322">
    <property type="entry name" value="WD40_repeat_dom_sf"/>
</dbReference>
<dbReference type="OrthoDB" id="2162425at2759"/>
<evidence type="ECO:0000313" key="1">
    <source>
        <dbReference type="EMBL" id="VDN22677.1"/>
    </source>
</evidence>
<proteinExistence type="predicted"/>
<protein>
    <submittedName>
        <fullName evidence="1">Uncharacterized protein</fullName>
    </submittedName>
</protein>
<dbReference type="EMBL" id="UYRU01072779">
    <property type="protein sequence ID" value="VDN22677.1"/>
    <property type="molecule type" value="Genomic_DNA"/>
</dbReference>
<dbReference type="SUPFAM" id="SSF50978">
    <property type="entry name" value="WD40 repeat-like"/>
    <property type="match status" value="1"/>
</dbReference>
<dbReference type="Proteomes" id="UP000281553">
    <property type="component" value="Unassembled WGS sequence"/>
</dbReference>
<sequence length="141" mass="15837">MVYEDFSTTTTRDADATTVACWNVCPFTTCLEVCHSTDMFFVGSEDGKIWQRCRVGGRPVYPAYFHLHPETALSVPSPPVTCIALHPTFQDLLLAGESSISLRGLGFISMSFISLKSFEIWCTGWYFYYMSIFQSGKTTDP</sequence>
<reference evidence="1 2" key="1">
    <citation type="submission" date="2018-11" db="EMBL/GenBank/DDBJ databases">
        <authorList>
            <consortium name="Pathogen Informatics"/>
        </authorList>
    </citation>
    <scope>NUCLEOTIDE SEQUENCE [LARGE SCALE GENOMIC DNA]</scope>
</reference>
<gene>
    <name evidence="1" type="ORF">DILT_LOCUS14109</name>
</gene>
<evidence type="ECO:0000313" key="2">
    <source>
        <dbReference type="Proteomes" id="UP000281553"/>
    </source>
</evidence>
<name>A0A3P7MGZ2_DIBLA</name>
<dbReference type="AlphaFoldDB" id="A0A3P7MGZ2"/>
<keyword evidence="2" id="KW-1185">Reference proteome</keyword>